<dbReference type="GO" id="GO:0017136">
    <property type="term" value="F:histone deacetylase activity, NAD-dependent"/>
    <property type="evidence" value="ECO:0007669"/>
    <property type="project" value="TreeGrafter"/>
</dbReference>
<feature type="binding site" evidence="3">
    <location>
        <position position="136"/>
    </location>
    <ligand>
        <name>Zn(2+)</name>
        <dbReference type="ChEBI" id="CHEBI:29105"/>
    </ligand>
</feature>
<accession>A0A9N8HPH0</accession>
<dbReference type="SUPFAM" id="SSF52467">
    <property type="entry name" value="DHS-like NAD/FAD-binding domain"/>
    <property type="match status" value="1"/>
</dbReference>
<comment type="caution">
    <text evidence="6">The sequence shown here is derived from an EMBL/GenBank/DDBJ whole genome shotgun (WGS) entry which is preliminary data.</text>
</comment>
<dbReference type="InterPro" id="IPR003000">
    <property type="entry name" value="Sirtuin"/>
</dbReference>
<proteinExistence type="predicted"/>
<feature type="binding site" evidence="3">
    <location>
        <position position="139"/>
    </location>
    <ligand>
        <name>Zn(2+)</name>
        <dbReference type="ChEBI" id="CHEBI:29105"/>
    </ligand>
</feature>
<keyword evidence="2" id="KW-0520">NAD</keyword>
<dbReference type="OrthoDB" id="424302at2759"/>
<evidence type="ECO:0000256" key="1">
    <source>
        <dbReference type="ARBA" id="ARBA00022679"/>
    </source>
</evidence>
<dbReference type="AlphaFoldDB" id="A0A9N8HPH0"/>
<evidence type="ECO:0000313" key="6">
    <source>
        <dbReference type="EMBL" id="CAB9521261.1"/>
    </source>
</evidence>
<evidence type="ECO:0000259" key="5">
    <source>
        <dbReference type="PROSITE" id="PS50305"/>
    </source>
</evidence>
<evidence type="ECO:0000313" key="7">
    <source>
        <dbReference type="Proteomes" id="UP001153069"/>
    </source>
</evidence>
<sequence length="291" mass="31506">MVLVSPMSQAVAATAKANNVVVFTGAGMSADSGIGTFRGDSGAWSGIFGTLALFWGGTPIGWRWTPSLVWSRFVKDFYGPIVDAEPHAGLLALQELEGSFDNFSYITMNVDGLHQAAGATNEQVAEVHGSVLKYRCMSCDKKLSNEYILSQSNSDDNNNNSQGNASEGECTKTQQRLNPSKQPRCDDCGGRARPDVTLFTESLPPDEWGKAMRMLRRLKRGDVMLVAGTSSVVYPAASIPEKAASAGVTIIEFNKDFPTPLSSIAKIRVEGRAAETFPEFVKLVLEKRNKK</sequence>
<evidence type="ECO:0000256" key="3">
    <source>
        <dbReference type="PROSITE-ProRule" id="PRU00236"/>
    </source>
</evidence>
<feature type="active site" description="Proton acceptor" evidence="3">
    <location>
        <position position="128"/>
    </location>
</feature>
<dbReference type="InterPro" id="IPR050134">
    <property type="entry name" value="NAD-dep_sirtuin_deacylases"/>
</dbReference>
<dbReference type="InterPro" id="IPR029035">
    <property type="entry name" value="DHS-like_NAD/FAD-binding_dom"/>
</dbReference>
<evidence type="ECO:0000256" key="2">
    <source>
        <dbReference type="ARBA" id="ARBA00023027"/>
    </source>
</evidence>
<feature type="binding site" evidence="3">
    <location>
        <position position="188"/>
    </location>
    <ligand>
        <name>Zn(2+)</name>
        <dbReference type="ChEBI" id="CHEBI:29105"/>
    </ligand>
</feature>
<feature type="region of interest" description="Disordered" evidence="4">
    <location>
        <begin position="150"/>
        <end position="189"/>
    </location>
</feature>
<dbReference type="Gene3D" id="3.30.1600.10">
    <property type="entry name" value="SIR2/SIRT2 'Small Domain"/>
    <property type="match status" value="1"/>
</dbReference>
<protein>
    <submittedName>
        <fullName evidence="6">NAD-dependent protein deacylase</fullName>
    </submittedName>
</protein>
<dbReference type="PANTHER" id="PTHR11085">
    <property type="entry name" value="NAD-DEPENDENT PROTEIN DEACYLASE SIRTUIN-5, MITOCHONDRIAL-RELATED"/>
    <property type="match status" value="1"/>
</dbReference>
<gene>
    <name evidence="6" type="ORF">SEMRO_1179_G249620.1</name>
</gene>
<dbReference type="EMBL" id="CAICTM010001177">
    <property type="protein sequence ID" value="CAB9521261.1"/>
    <property type="molecule type" value="Genomic_DNA"/>
</dbReference>
<dbReference type="Gene3D" id="3.40.50.1220">
    <property type="entry name" value="TPP-binding domain"/>
    <property type="match status" value="1"/>
</dbReference>
<keyword evidence="1" id="KW-0808">Transferase</keyword>
<feature type="domain" description="Deacetylase sirtuin-type" evidence="5">
    <location>
        <begin position="1"/>
        <end position="287"/>
    </location>
</feature>
<dbReference type="InterPro" id="IPR026590">
    <property type="entry name" value="Ssirtuin_cat_dom"/>
</dbReference>
<dbReference type="GO" id="GO:0046872">
    <property type="term" value="F:metal ion binding"/>
    <property type="evidence" value="ECO:0007669"/>
    <property type="project" value="UniProtKB-KW"/>
</dbReference>
<dbReference type="Proteomes" id="UP001153069">
    <property type="component" value="Unassembled WGS sequence"/>
</dbReference>
<feature type="compositionally biased region" description="Low complexity" evidence="4">
    <location>
        <begin position="150"/>
        <end position="168"/>
    </location>
</feature>
<dbReference type="Pfam" id="PF02146">
    <property type="entry name" value="SIR2"/>
    <property type="match status" value="1"/>
</dbReference>
<feature type="binding site" evidence="3">
    <location>
        <position position="185"/>
    </location>
    <ligand>
        <name>Zn(2+)</name>
        <dbReference type="ChEBI" id="CHEBI:29105"/>
    </ligand>
</feature>
<name>A0A9N8HPH0_9STRA</name>
<organism evidence="6 7">
    <name type="scientific">Seminavis robusta</name>
    <dbReference type="NCBI Taxonomy" id="568900"/>
    <lineage>
        <taxon>Eukaryota</taxon>
        <taxon>Sar</taxon>
        <taxon>Stramenopiles</taxon>
        <taxon>Ochrophyta</taxon>
        <taxon>Bacillariophyta</taxon>
        <taxon>Bacillariophyceae</taxon>
        <taxon>Bacillariophycidae</taxon>
        <taxon>Naviculales</taxon>
        <taxon>Naviculaceae</taxon>
        <taxon>Seminavis</taxon>
    </lineage>
</organism>
<keyword evidence="3" id="KW-0479">Metal-binding</keyword>
<keyword evidence="7" id="KW-1185">Reference proteome</keyword>
<feature type="compositionally biased region" description="Polar residues" evidence="4">
    <location>
        <begin position="171"/>
        <end position="181"/>
    </location>
</feature>
<dbReference type="GO" id="GO:0070403">
    <property type="term" value="F:NAD+ binding"/>
    <property type="evidence" value="ECO:0007669"/>
    <property type="project" value="InterPro"/>
</dbReference>
<dbReference type="PROSITE" id="PS50305">
    <property type="entry name" value="SIRTUIN"/>
    <property type="match status" value="1"/>
</dbReference>
<dbReference type="PANTHER" id="PTHR11085:SF4">
    <property type="entry name" value="NAD-DEPENDENT PROTEIN DEACYLASE"/>
    <property type="match status" value="1"/>
</dbReference>
<evidence type="ECO:0000256" key="4">
    <source>
        <dbReference type="SAM" id="MobiDB-lite"/>
    </source>
</evidence>
<reference evidence="6" key="1">
    <citation type="submission" date="2020-06" db="EMBL/GenBank/DDBJ databases">
        <authorList>
            <consortium name="Plant Systems Biology data submission"/>
        </authorList>
    </citation>
    <scope>NUCLEOTIDE SEQUENCE</scope>
    <source>
        <strain evidence="6">D6</strain>
    </source>
</reference>
<keyword evidence="3" id="KW-0862">Zinc</keyword>
<dbReference type="InterPro" id="IPR026591">
    <property type="entry name" value="Sirtuin_cat_small_dom_sf"/>
</dbReference>